<dbReference type="SUPFAM" id="SSF47616">
    <property type="entry name" value="GST C-terminal domain-like"/>
    <property type="match status" value="1"/>
</dbReference>
<dbReference type="SFLD" id="SFLDS00019">
    <property type="entry name" value="Glutathione_Transferase_(cytos"/>
    <property type="match status" value="1"/>
</dbReference>
<evidence type="ECO:0000256" key="2">
    <source>
        <dbReference type="RuleBase" id="RU003494"/>
    </source>
</evidence>
<dbReference type="InterPro" id="IPR036249">
    <property type="entry name" value="Thioredoxin-like_sf"/>
</dbReference>
<protein>
    <recommendedName>
        <fullName evidence="7">GST N-terminal domain-containing protein</fullName>
    </recommendedName>
</protein>
<dbReference type="InterPro" id="IPR004045">
    <property type="entry name" value="Glutathione_S-Trfase_N"/>
</dbReference>
<dbReference type="Pfam" id="PF00043">
    <property type="entry name" value="GST_C"/>
    <property type="match status" value="1"/>
</dbReference>
<dbReference type="HOGENOM" id="CLU_011226_14_2_1"/>
<reference evidence="5 6" key="1">
    <citation type="submission" date="2015-01" db="EMBL/GenBank/DDBJ databases">
        <title>The Genome Sequence of Cladophialophora immunda CBS83496.</title>
        <authorList>
            <consortium name="The Broad Institute Genomics Platform"/>
            <person name="Cuomo C."/>
            <person name="de Hoog S."/>
            <person name="Gorbushina A."/>
            <person name="Stielow B."/>
            <person name="Teixiera M."/>
            <person name="Abouelleil A."/>
            <person name="Chapman S.B."/>
            <person name="Priest M."/>
            <person name="Young S.K."/>
            <person name="Wortman J."/>
            <person name="Nusbaum C."/>
            <person name="Birren B."/>
        </authorList>
    </citation>
    <scope>NUCLEOTIDE SEQUENCE [LARGE SCALE GENOMIC DNA]</scope>
    <source>
        <strain evidence="5 6">CBS 83496</strain>
    </source>
</reference>
<proteinExistence type="inferred from homology"/>
<dbReference type="SUPFAM" id="SSF52833">
    <property type="entry name" value="Thioredoxin-like"/>
    <property type="match status" value="1"/>
</dbReference>
<feature type="domain" description="GST N-terminal" evidence="3">
    <location>
        <begin position="6"/>
        <end position="93"/>
    </location>
</feature>
<sequence length="231" mass="26709">MQQRLKTITLHGHISSPNVLKCAITMEYLDVPYEVKIWDIVFDRTKGRNLDNSLDKLSPNGRVPVINDPNTGVELWESGAIVNYLKRQYDHTAMLGPKGDSEQSIKDRAELDKWEMLLLTTIGPMTGQLVWFSMYHHVPNEDAIDRYLKQVYRYYDVVEEQLKTTGGKSICPWGFSSADIQYQPWLSRPTYINVSLDGYPNIRKWVELMGKEQQIQNAYQRIKEASEKAGH</sequence>
<evidence type="ECO:0008006" key="7">
    <source>
        <dbReference type="Google" id="ProtNLM"/>
    </source>
</evidence>
<comment type="similarity">
    <text evidence="1 2">Belongs to the GST superfamily.</text>
</comment>
<feature type="domain" description="GST C-terminal" evidence="4">
    <location>
        <begin position="104"/>
        <end position="231"/>
    </location>
</feature>
<dbReference type="RefSeq" id="XP_016255747.1">
    <property type="nucleotide sequence ID" value="XM_016388819.1"/>
</dbReference>
<gene>
    <name evidence="5" type="ORF">PV07_02221</name>
</gene>
<evidence type="ECO:0000313" key="5">
    <source>
        <dbReference type="EMBL" id="KIW35531.1"/>
    </source>
</evidence>
<dbReference type="InterPro" id="IPR004046">
    <property type="entry name" value="GST_C"/>
</dbReference>
<dbReference type="GeneID" id="27341415"/>
<dbReference type="AlphaFoldDB" id="A0A0D2A5D0"/>
<dbReference type="Pfam" id="PF02798">
    <property type="entry name" value="GST_N"/>
    <property type="match status" value="1"/>
</dbReference>
<name>A0A0D2A5D0_9EURO</name>
<dbReference type="PANTHER" id="PTHR44051:SF14">
    <property type="entry name" value="GLUTATHIONE S-TRANSFERASE II"/>
    <property type="match status" value="1"/>
</dbReference>
<evidence type="ECO:0000313" key="6">
    <source>
        <dbReference type="Proteomes" id="UP000054466"/>
    </source>
</evidence>
<dbReference type="VEuPathDB" id="FungiDB:PV07_02221"/>
<keyword evidence="6" id="KW-1185">Reference proteome</keyword>
<evidence type="ECO:0000256" key="1">
    <source>
        <dbReference type="ARBA" id="ARBA00007409"/>
    </source>
</evidence>
<dbReference type="PROSITE" id="PS50404">
    <property type="entry name" value="GST_NTER"/>
    <property type="match status" value="1"/>
</dbReference>
<dbReference type="PROSITE" id="PS50405">
    <property type="entry name" value="GST_CTER"/>
    <property type="match status" value="1"/>
</dbReference>
<evidence type="ECO:0000259" key="3">
    <source>
        <dbReference type="PROSITE" id="PS50404"/>
    </source>
</evidence>
<dbReference type="PANTHER" id="PTHR44051">
    <property type="entry name" value="GLUTATHIONE S-TRANSFERASE-RELATED"/>
    <property type="match status" value="1"/>
</dbReference>
<dbReference type="STRING" id="569365.A0A0D2A5D0"/>
<dbReference type="InterPro" id="IPR036282">
    <property type="entry name" value="Glutathione-S-Trfase_C_sf"/>
</dbReference>
<evidence type="ECO:0000259" key="4">
    <source>
        <dbReference type="PROSITE" id="PS50405"/>
    </source>
</evidence>
<accession>A0A0D2A5D0</accession>
<dbReference type="Gene3D" id="1.20.1050.130">
    <property type="match status" value="1"/>
</dbReference>
<dbReference type="InterPro" id="IPR040079">
    <property type="entry name" value="Glutathione_S-Trfase"/>
</dbReference>
<dbReference type="InterPro" id="IPR010987">
    <property type="entry name" value="Glutathione-S-Trfase_C-like"/>
</dbReference>
<dbReference type="EMBL" id="KN847040">
    <property type="protein sequence ID" value="KIW35531.1"/>
    <property type="molecule type" value="Genomic_DNA"/>
</dbReference>
<organism evidence="5 6">
    <name type="scientific">Cladophialophora immunda</name>
    <dbReference type="NCBI Taxonomy" id="569365"/>
    <lineage>
        <taxon>Eukaryota</taxon>
        <taxon>Fungi</taxon>
        <taxon>Dikarya</taxon>
        <taxon>Ascomycota</taxon>
        <taxon>Pezizomycotina</taxon>
        <taxon>Eurotiomycetes</taxon>
        <taxon>Chaetothyriomycetidae</taxon>
        <taxon>Chaetothyriales</taxon>
        <taxon>Herpotrichiellaceae</taxon>
        <taxon>Cladophialophora</taxon>
    </lineage>
</organism>
<dbReference type="Proteomes" id="UP000054466">
    <property type="component" value="Unassembled WGS sequence"/>
</dbReference>
<dbReference type="OrthoDB" id="422574at2759"/>
<dbReference type="SFLD" id="SFLDG00358">
    <property type="entry name" value="Main_(cytGST)"/>
    <property type="match status" value="1"/>
</dbReference>